<sequence>MQLSSFINEYRIQFKQKTETTAAAIHVPFEQSMLPLRGTLRSRLLPHTKTAPSRSRHISASRHQCIRQRPAIRRATEFQHSAKTESHEGADLAIARQQAPSTPNTRPVESANASADTSPDTSASGPYKDILLSSAFIAHQYCAPIATSNGSRNASTSTTNTTSTTSTAHSYITTRPPPLLARQLSAAETFFISKKTRYKFLYSAAHARQHRPNMHTPEIILLGASNAGKSTFLNAILGSASAARVSRRPGLTTLMNVYGVGPPPTTSTHQPSVSKDIDPPQHSLILVDTPGYGFRSQLSWGDTVIQYLDQRTMLRGAVLLLSSEKKLLLHDKWMLRTLAEANTRTLVVLTKADKSKAGWTERCVEMANDIQTELADLNREVGGRWRDDDDGAATARVLITAAGMDLPHKFRNGAGIGGVRSAILDMAGFSMTSKVMNKAKMVTYSGPIVSFEDIGWTTSESTT</sequence>
<evidence type="ECO:0000256" key="5">
    <source>
        <dbReference type="SAM" id="MobiDB-lite"/>
    </source>
</evidence>
<protein>
    <recommendedName>
        <fullName evidence="6">EngB-type G domain-containing protein</fullName>
    </recommendedName>
</protein>
<dbReference type="PANTHER" id="PTHR46498:SF1">
    <property type="entry name" value="GTP-BINDING PROTEIN 8"/>
    <property type="match status" value="1"/>
</dbReference>
<dbReference type="Pfam" id="PF01926">
    <property type="entry name" value="MMR_HSR1"/>
    <property type="match status" value="1"/>
</dbReference>
<feature type="region of interest" description="Disordered" evidence="5">
    <location>
        <begin position="147"/>
        <end position="173"/>
    </location>
</feature>
<keyword evidence="3" id="KW-0460">Magnesium</keyword>
<organism evidence="7 8">
    <name type="scientific">Claviceps arundinis</name>
    <dbReference type="NCBI Taxonomy" id="1623583"/>
    <lineage>
        <taxon>Eukaryota</taxon>
        <taxon>Fungi</taxon>
        <taxon>Dikarya</taxon>
        <taxon>Ascomycota</taxon>
        <taxon>Pezizomycotina</taxon>
        <taxon>Sordariomycetes</taxon>
        <taxon>Hypocreomycetidae</taxon>
        <taxon>Hypocreales</taxon>
        <taxon>Clavicipitaceae</taxon>
        <taxon>Claviceps</taxon>
    </lineage>
</organism>
<dbReference type="InterPro" id="IPR052279">
    <property type="entry name" value="EngB_GTPase"/>
</dbReference>
<evidence type="ECO:0000256" key="3">
    <source>
        <dbReference type="ARBA" id="ARBA00022842"/>
    </source>
</evidence>
<proteinExistence type="predicted"/>
<gene>
    <name evidence="7" type="ORF">E4U56_000784</name>
</gene>
<feature type="region of interest" description="Disordered" evidence="5">
    <location>
        <begin position="97"/>
        <end position="124"/>
    </location>
</feature>
<dbReference type="InterPro" id="IPR030393">
    <property type="entry name" value="G_ENGB_dom"/>
</dbReference>
<dbReference type="EMBL" id="SRPS01000012">
    <property type="protein sequence ID" value="KAG5976963.1"/>
    <property type="molecule type" value="Genomic_DNA"/>
</dbReference>
<name>A0A9P7SUI3_9HYPO</name>
<dbReference type="AlphaFoldDB" id="A0A9P7SUI3"/>
<accession>A0A9P7SUI3</accession>
<dbReference type="Proteomes" id="UP000784919">
    <property type="component" value="Unassembled WGS sequence"/>
</dbReference>
<evidence type="ECO:0000256" key="4">
    <source>
        <dbReference type="ARBA" id="ARBA00023134"/>
    </source>
</evidence>
<dbReference type="InterPro" id="IPR006073">
    <property type="entry name" value="GTP-bd"/>
</dbReference>
<evidence type="ECO:0000256" key="1">
    <source>
        <dbReference type="ARBA" id="ARBA00022723"/>
    </source>
</evidence>
<dbReference type="Gene3D" id="3.40.50.300">
    <property type="entry name" value="P-loop containing nucleotide triphosphate hydrolases"/>
    <property type="match status" value="1"/>
</dbReference>
<evidence type="ECO:0000313" key="8">
    <source>
        <dbReference type="Proteomes" id="UP000784919"/>
    </source>
</evidence>
<feature type="domain" description="EngB-type G" evidence="6">
    <location>
        <begin position="215"/>
        <end position="429"/>
    </location>
</feature>
<dbReference type="GO" id="GO:0005739">
    <property type="term" value="C:mitochondrion"/>
    <property type="evidence" value="ECO:0007669"/>
    <property type="project" value="TreeGrafter"/>
</dbReference>
<evidence type="ECO:0000313" key="7">
    <source>
        <dbReference type="EMBL" id="KAG5976963.1"/>
    </source>
</evidence>
<dbReference type="GO" id="GO:0046872">
    <property type="term" value="F:metal ion binding"/>
    <property type="evidence" value="ECO:0007669"/>
    <property type="project" value="UniProtKB-KW"/>
</dbReference>
<dbReference type="SUPFAM" id="SSF52540">
    <property type="entry name" value="P-loop containing nucleoside triphosphate hydrolases"/>
    <property type="match status" value="1"/>
</dbReference>
<keyword evidence="2" id="KW-0547">Nucleotide-binding</keyword>
<keyword evidence="4" id="KW-0342">GTP-binding</keyword>
<feature type="compositionally biased region" description="Low complexity" evidence="5">
    <location>
        <begin position="110"/>
        <end position="124"/>
    </location>
</feature>
<keyword evidence="1" id="KW-0479">Metal-binding</keyword>
<dbReference type="PROSITE" id="PS51706">
    <property type="entry name" value="G_ENGB"/>
    <property type="match status" value="1"/>
</dbReference>
<reference evidence="7" key="1">
    <citation type="journal article" date="2020" name="bioRxiv">
        <title>Whole genome comparisons of ergot fungi reveals the divergence and evolution of species within the genus Claviceps are the result of varying mechanisms driving genome evolution and host range expansion.</title>
        <authorList>
            <person name="Wyka S.A."/>
            <person name="Mondo S.J."/>
            <person name="Liu M."/>
            <person name="Dettman J."/>
            <person name="Nalam V."/>
            <person name="Broders K.D."/>
        </authorList>
    </citation>
    <scope>NUCLEOTIDE SEQUENCE</scope>
    <source>
        <strain evidence="7">CCC 1102</strain>
    </source>
</reference>
<dbReference type="GO" id="GO:0005525">
    <property type="term" value="F:GTP binding"/>
    <property type="evidence" value="ECO:0007669"/>
    <property type="project" value="UniProtKB-KW"/>
</dbReference>
<comment type="caution">
    <text evidence="7">The sequence shown here is derived from an EMBL/GenBank/DDBJ whole genome shotgun (WGS) entry which is preliminary data.</text>
</comment>
<evidence type="ECO:0000256" key="2">
    <source>
        <dbReference type="ARBA" id="ARBA00022741"/>
    </source>
</evidence>
<dbReference type="PANTHER" id="PTHR46498">
    <property type="entry name" value="GTP-BINDING PROTEIN 8"/>
    <property type="match status" value="1"/>
</dbReference>
<dbReference type="OrthoDB" id="391988at2759"/>
<feature type="compositionally biased region" description="Polar residues" evidence="5">
    <location>
        <begin position="98"/>
        <end position="107"/>
    </location>
</feature>
<evidence type="ECO:0000259" key="6">
    <source>
        <dbReference type="PROSITE" id="PS51706"/>
    </source>
</evidence>
<dbReference type="InterPro" id="IPR027417">
    <property type="entry name" value="P-loop_NTPase"/>
</dbReference>